<dbReference type="InterPro" id="IPR028082">
    <property type="entry name" value="Peripla_BP_I"/>
</dbReference>
<evidence type="ECO:0000256" key="2">
    <source>
        <dbReference type="ARBA" id="ARBA00022729"/>
    </source>
</evidence>
<dbReference type="InterPro" id="IPR028081">
    <property type="entry name" value="Leu-bd"/>
</dbReference>
<evidence type="ECO:0000313" key="4">
    <source>
        <dbReference type="EMBL" id="MET4575933.1"/>
    </source>
</evidence>
<organism evidence="4 5">
    <name type="scientific">Ottowia thiooxydans</name>
    <dbReference type="NCBI Taxonomy" id="219182"/>
    <lineage>
        <taxon>Bacteria</taxon>
        <taxon>Pseudomonadati</taxon>
        <taxon>Pseudomonadota</taxon>
        <taxon>Betaproteobacteria</taxon>
        <taxon>Burkholderiales</taxon>
        <taxon>Comamonadaceae</taxon>
        <taxon>Ottowia</taxon>
    </lineage>
</organism>
<dbReference type="Pfam" id="PF13458">
    <property type="entry name" value="Peripla_BP_6"/>
    <property type="match status" value="1"/>
</dbReference>
<protein>
    <submittedName>
        <fullName evidence="4">Branched-chain amino acid transport system substrate-binding protein</fullName>
    </submittedName>
</protein>
<evidence type="ECO:0000256" key="1">
    <source>
        <dbReference type="ARBA" id="ARBA00010062"/>
    </source>
</evidence>
<evidence type="ECO:0000313" key="5">
    <source>
        <dbReference type="Proteomes" id="UP001549320"/>
    </source>
</evidence>
<dbReference type="RefSeq" id="WP_354441721.1">
    <property type="nucleotide sequence ID" value="NZ_JBEPSH010000002.1"/>
</dbReference>
<dbReference type="CDD" id="cd06333">
    <property type="entry name" value="PBP1_ABC_RPA1789-like"/>
    <property type="match status" value="1"/>
</dbReference>
<dbReference type="PANTHER" id="PTHR30483:SF38">
    <property type="entry name" value="BLR7848 PROTEIN"/>
    <property type="match status" value="1"/>
</dbReference>
<dbReference type="Proteomes" id="UP001549320">
    <property type="component" value="Unassembled WGS sequence"/>
</dbReference>
<name>A0ABV2Q4G7_9BURK</name>
<comment type="similarity">
    <text evidence="1">Belongs to the leucine-binding protein family.</text>
</comment>
<keyword evidence="5" id="KW-1185">Reference proteome</keyword>
<comment type="caution">
    <text evidence="4">The sequence shown here is derived from an EMBL/GenBank/DDBJ whole genome shotgun (WGS) entry which is preliminary data.</text>
</comment>
<dbReference type="InterPro" id="IPR051010">
    <property type="entry name" value="BCAA_transport"/>
</dbReference>
<accession>A0ABV2Q4G7</accession>
<proteinExistence type="inferred from homology"/>
<dbReference type="SUPFAM" id="SSF53822">
    <property type="entry name" value="Periplasmic binding protein-like I"/>
    <property type="match status" value="1"/>
</dbReference>
<reference evidence="4 5" key="1">
    <citation type="submission" date="2024-06" db="EMBL/GenBank/DDBJ databases">
        <title>Sorghum-associated microbial communities from plants grown in Nebraska, USA.</title>
        <authorList>
            <person name="Schachtman D."/>
        </authorList>
    </citation>
    <scope>NUCLEOTIDE SEQUENCE [LARGE SCALE GENOMIC DNA]</scope>
    <source>
        <strain evidence="4 5">2709</strain>
    </source>
</reference>
<dbReference type="PANTHER" id="PTHR30483">
    <property type="entry name" value="LEUCINE-SPECIFIC-BINDING PROTEIN"/>
    <property type="match status" value="1"/>
</dbReference>
<feature type="domain" description="Leucine-binding protein" evidence="3">
    <location>
        <begin position="28"/>
        <end position="381"/>
    </location>
</feature>
<dbReference type="EMBL" id="JBEPSH010000002">
    <property type="protein sequence ID" value="MET4575933.1"/>
    <property type="molecule type" value="Genomic_DNA"/>
</dbReference>
<evidence type="ECO:0000259" key="3">
    <source>
        <dbReference type="Pfam" id="PF13458"/>
    </source>
</evidence>
<dbReference type="Gene3D" id="3.40.50.2300">
    <property type="match status" value="2"/>
</dbReference>
<keyword evidence="2" id="KW-0732">Signal</keyword>
<sequence>MKQTCLKYGVQLILGLTLSATATLVFSQVKIGITVSETGPAASLGIVEKRTLQLLPDTLGGQKVEYIILDDASDTTAAVRNARRLTSENKVDALIGSTTTPNSLAMLDVAAEFGTPMIAMGAGAAIVEPMDVRRRWAFKAVHNDGMMVDAIVEHMVKKGVKTVGYIGFADATGEGYWIRLKSQAEANGLKIVANERYGRGDNSVTAQTLKIVSANPDAVLIAASGSPAALPQVSLKERGYKGVVYQTHGVANNDFLRVAGASAEGTYLPVGPLLVADQLPADSEVGKIGRDVIKRYEQKHGEGSRTTFISNAYDPYLLLDSAVRVAAKKAKAGTPEFRSALRDALESTKEFAGTQGYYNMTATDHVGLDKRSRYIVRIEGGKWKLAP</sequence>
<gene>
    <name evidence="4" type="ORF">ABIE13_001033</name>
</gene>